<feature type="non-terminal residue" evidence="1">
    <location>
        <position position="82"/>
    </location>
</feature>
<organism evidence="1 2">
    <name type="scientific">Pocillopora damicornis</name>
    <name type="common">Cauliflower coral</name>
    <name type="synonym">Millepora damicornis</name>
    <dbReference type="NCBI Taxonomy" id="46731"/>
    <lineage>
        <taxon>Eukaryota</taxon>
        <taxon>Metazoa</taxon>
        <taxon>Cnidaria</taxon>
        <taxon>Anthozoa</taxon>
        <taxon>Hexacorallia</taxon>
        <taxon>Scleractinia</taxon>
        <taxon>Astrocoeniina</taxon>
        <taxon>Pocilloporidae</taxon>
        <taxon>Pocillopora</taxon>
    </lineage>
</organism>
<gene>
    <name evidence="1" type="ORF">pdam_00015764</name>
</gene>
<name>A0A3M6T751_POCDA</name>
<dbReference type="Proteomes" id="UP000275408">
    <property type="component" value="Unassembled WGS sequence"/>
</dbReference>
<evidence type="ECO:0000313" key="1">
    <source>
        <dbReference type="EMBL" id="RMX37124.1"/>
    </source>
</evidence>
<protein>
    <submittedName>
        <fullName evidence="1">Uncharacterized protein</fullName>
    </submittedName>
</protein>
<sequence>MDDLHLSDFREMRLKSERDFDRHRIFCSNGHRLGCLFVEINTFEARALTGSSNTLKEQDNISPDHSSYSFPMKFGQNFKKLY</sequence>
<keyword evidence="2" id="KW-1185">Reference proteome</keyword>
<reference evidence="1 2" key="1">
    <citation type="journal article" date="2018" name="Sci. Rep.">
        <title>Comparative analysis of the Pocillopora damicornis genome highlights role of immune system in coral evolution.</title>
        <authorList>
            <person name="Cunning R."/>
            <person name="Bay R.A."/>
            <person name="Gillette P."/>
            <person name="Baker A.C."/>
            <person name="Traylor-Knowles N."/>
        </authorList>
    </citation>
    <scope>NUCLEOTIDE SEQUENCE [LARGE SCALE GENOMIC DNA]</scope>
    <source>
        <strain evidence="1">RSMAS</strain>
        <tissue evidence="1">Whole animal</tissue>
    </source>
</reference>
<comment type="caution">
    <text evidence="1">The sequence shown here is derived from an EMBL/GenBank/DDBJ whole genome shotgun (WGS) entry which is preliminary data.</text>
</comment>
<accession>A0A3M6T751</accession>
<proteinExistence type="predicted"/>
<dbReference type="EMBL" id="RCHS01004188">
    <property type="protein sequence ID" value="RMX37124.1"/>
    <property type="molecule type" value="Genomic_DNA"/>
</dbReference>
<dbReference type="AlphaFoldDB" id="A0A3M6T751"/>
<evidence type="ECO:0000313" key="2">
    <source>
        <dbReference type="Proteomes" id="UP000275408"/>
    </source>
</evidence>